<dbReference type="GeneID" id="36291508"/>
<keyword evidence="5" id="KW-0808">Transferase</keyword>
<comment type="similarity">
    <text evidence="2">Belongs to the class IV-like SAM-binding methyltransferase superfamily. RNA methyltransferase TrmH family.</text>
</comment>
<organism evidence="12">
    <name type="scientific">Pseudogymnoascus destructans</name>
    <dbReference type="NCBI Taxonomy" id="655981"/>
    <lineage>
        <taxon>Eukaryota</taxon>
        <taxon>Fungi</taxon>
        <taxon>Dikarya</taxon>
        <taxon>Ascomycota</taxon>
        <taxon>Pezizomycotina</taxon>
        <taxon>Leotiomycetes</taxon>
        <taxon>Thelebolales</taxon>
        <taxon>Thelebolaceae</taxon>
        <taxon>Pseudogymnoascus</taxon>
    </lineage>
</organism>
<dbReference type="InterPro" id="IPR013123">
    <property type="entry name" value="SpoU_subst-bd"/>
</dbReference>
<feature type="domain" description="RNA 2-O ribose methyltransferase substrate binding" evidence="11">
    <location>
        <begin position="319"/>
        <end position="404"/>
    </location>
</feature>
<evidence type="ECO:0000256" key="8">
    <source>
        <dbReference type="ARBA" id="ARBA00023128"/>
    </source>
</evidence>
<feature type="compositionally biased region" description="Basic and acidic residues" evidence="10">
    <location>
        <begin position="102"/>
        <end position="127"/>
    </location>
</feature>
<dbReference type="InterPro" id="IPR029028">
    <property type="entry name" value="Alpha/beta_knot_MTases"/>
</dbReference>
<dbReference type="InterPro" id="IPR001537">
    <property type="entry name" value="SpoU_MeTrfase"/>
</dbReference>
<dbReference type="RefSeq" id="XP_024320491.1">
    <property type="nucleotide sequence ID" value="XM_024472019.1"/>
</dbReference>
<evidence type="ECO:0000259" key="11">
    <source>
        <dbReference type="SMART" id="SM00967"/>
    </source>
</evidence>
<dbReference type="FunFam" id="3.30.1330.30:FF:000035">
    <property type="entry name" value="TrmH family RNA methyltransferase"/>
    <property type="match status" value="1"/>
</dbReference>
<feature type="compositionally biased region" description="Basic and acidic residues" evidence="10">
    <location>
        <begin position="52"/>
        <end position="78"/>
    </location>
</feature>
<dbReference type="PANTHER" id="PTHR46103:SF1">
    <property type="entry name" value="RRNA METHYLTRANSFERASE 1, MITOCHONDRIAL"/>
    <property type="match status" value="1"/>
</dbReference>
<feature type="compositionally biased region" description="Polar residues" evidence="10">
    <location>
        <begin position="210"/>
        <end position="231"/>
    </location>
</feature>
<reference evidence="12" key="1">
    <citation type="submission" date="2016-03" db="EMBL/GenBank/DDBJ databases">
        <title>Updated assembly of Pseudogymnoascus destructans, the fungus causing white-nose syndrome of bats.</title>
        <authorList>
            <person name="Palmer J.M."/>
            <person name="Drees K.P."/>
            <person name="Foster J.T."/>
            <person name="Lindner D.L."/>
        </authorList>
    </citation>
    <scope>NUCLEOTIDE SEQUENCE [LARGE SCALE GENOMIC DNA]</scope>
    <source>
        <strain evidence="12">20631-21</strain>
    </source>
</reference>
<dbReference type="SUPFAM" id="SSF55315">
    <property type="entry name" value="L30e-like"/>
    <property type="match status" value="1"/>
</dbReference>
<feature type="region of interest" description="Disordered" evidence="10">
    <location>
        <begin position="36"/>
        <end position="296"/>
    </location>
</feature>
<dbReference type="VEuPathDB" id="FungiDB:GMDG_05973"/>
<evidence type="ECO:0000256" key="6">
    <source>
        <dbReference type="ARBA" id="ARBA00022691"/>
    </source>
</evidence>
<dbReference type="Proteomes" id="UP000077154">
    <property type="component" value="Unassembled WGS sequence"/>
</dbReference>
<dbReference type="EMBL" id="KV441411">
    <property type="protein sequence ID" value="OAF55190.1"/>
    <property type="molecule type" value="Genomic_DNA"/>
</dbReference>
<dbReference type="Gene3D" id="3.40.1280.10">
    <property type="match status" value="1"/>
</dbReference>
<evidence type="ECO:0000256" key="4">
    <source>
        <dbReference type="ARBA" id="ARBA00022603"/>
    </source>
</evidence>
<feature type="region of interest" description="Disordered" evidence="10">
    <location>
        <begin position="621"/>
        <end position="640"/>
    </location>
</feature>
<evidence type="ECO:0000256" key="9">
    <source>
        <dbReference type="ARBA" id="ARBA00034881"/>
    </source>
</evidence>
<dbReference type="SMART" id="SM00967">
    <property type="entry name" value="SpoU_sub_bind"/>
    <property type="match status" value="1"/>
</dbReference>
<keyword evidence="8" id="KW-0496">Mitochondrion</keyword>
<dbReference type="Gene3D" id="3.30.1330.30">
    <property type="match status" value="1"/>
</dbReference>
<dbReference type="CDD" id="cd18105">
    <property type="entry name" value="SpoU-like_MRM1"/>
    <property type="match status" value="1"/>
</dbReference>
<dbReference type="Pfam" id="PF08032">
    <property type="entry name" value="SpoU_sub_bind"/>
    <property type="match status" value="1"/>
</dbReference>
<dbReference type="AlphaFoldDB" id="A0A177A0S7"/>
<keyword evidence="6" id="KW-0949">S-adenosyl-L-methionine</keyword>
<dbReference type="GO" id="GO:0003723">
    <property type="term" value="F:RNA binding"/>
    <property type="evidence" value="ECO:0007669"/>
    <property type="project" value="InterPro"/>
</dbReference>
<dbReference type="InterPro" id="IPR047182">
    <property type="entry name" value="MRM1"/>
</dbReference>
<proteinExistence type="inferred from homology"/>
<dbReference type="InterPro" id="IPR029064">
    <property type="entry name" value="Ribosomal_eL30-like_sf"/>
</dbReference>
<evidence type="ECO:0000256" key="3">
    <source>
        <dbReference type="ARBA" id="ARBA00022552"/>
    </source>
</evidence>
<feature type="compositionally biased region" description="Basic and acidic residues" evidence="10">
    <location>
        <begin position="164"/>
        <end position="199"/>
    </location>
</feature>
<dbReference type="InterPro" id="IPR029026">
    <property type="entry name" value="tRNA_m1G_MTases_N"/>
</dbReference>
<dbReference type="Pfam" id="PF00588">
    <property type="entry name" value="SpoU_methylase"/>
    <property type="match status" value="1"/>
</dbReference>
<dbReference type="GO" id="GO:0016435">
    <property type="term" value="F:rRNA (guanine) methyltransferase activity"/>
    <property type="evidence" value="ECO:0007669"/>
    <property type="project" value="TreeGrafter"/>
</dbReference>
<dbReference type="GO" id="GO:0005739">
    <property type="term" value="C:mitochondrion"/>
    <property type="evidence" value="ECO:0007669"/>
    <property type="project" value="UniProtKB-SubCell"/>
</dbReference>
<feature type="compositionally biased region" description="Polar residues" evidence="10">
    <location>
        <begin position="277"/>
        <end position="287"/>
    </location>
</feature>
<evidence type="ECO:0000256" key="5">
    <source>
        <dbReference type="ARBA" id="ARBA00022679"/>
    </source>
</evidence>
<comment type="subcellular location">
    <subcellularLocation>
        <location evidence="1">Mitochondrion</location>
    </subcellularLocation>
</comment>
<dbReference type="PANTHER" id="PTHR46103">
    <property type="entry name" value="RRNA METHYLTRANSFERASE 1, MITOCHONDRIAL"/>
    <property type="match status" value="1"/>
</dbReference>
<dbReference type="eggNOG" id="KOG0838">
    <property type="taxonomic scope" value="Eukaryota"/>
</dbReference>
<dbReference type="SUPFAM" id="SSF75217">
    <property type="entry name" value="alpha/beta knot"/>
    <property type="match status" value="1"/>
</dbReference>
<keyword evidence="7" id="KW-0809">Transit peptide</keyword>
<keyword evidence="4" id="KW-0489">Methyltransferase</keyword>
<evidence type="ECO:0000256" key="1">
    <source>
        <dbReference type="ARBA" id="ARBA00004173"/>
    </source>
</evidence>
<feature type="compositionally biased region" description="Basic and acidic residues" evidence="10">
    <location>
        <begin position="253"/>
        <end position="272"/>
    </location>
</feature>
<dbReference type="OrthoDB" id="270651at2759"/>
<sequence length="640" mass="69762">MSSATLSRGCQRIAAKSLILPLLYPSLLSSRSASLNSAIGKGLRKSKGVGFRGRERGQYEASDGGRESRNDGGVRRTSESAGGSRGFSRDDWKGDSQPGGGKAEKPRTGRDVRIRAGKREVKDDRIPVRRSRAARFYDPNSSFGKRSAVGREKKGLDAPAAPEAKQDWRGFSKKVDRDFPRKRDDFNEGRMRDRRDTQEPRGSWGREQWKPNSAQESSPARSGFRSNSDDQSFPLRKPFRIDRGGFAPATRPSQDKDFSFSAKKGFEAERRRPTLAARSQDSDSSTGAEAVPQKTKPTLSIMDKRMPVTIPYTTPASEFLYGTSVVEAALNSRANPRRTLYKFYIYRGANRENEEQDRTLAKLARKQDVPVEYVTDDWLRRMDKMSAGRPHNGYILEASPLPKLPVLSLGELSVTDEKQGFKLVLGHQSREEANVNGTSDFVHVGSLAKSGDGRKPFVLLLDSILDPGNLGGIIRTAAFLGVAAIAISSRNSAGFSPVVLKASAGACENMRLFTVDTPAGFVADSKAAGWKIYAAVAPSTNHSANAPLAMTTDELCNPLQEAPCILMLGSEGAGLRWNLRSKADVELSIEGSGQRGLVDSMNVSVATGVLCTAFVSKKTQTVPAPPARPEAEKKPVKDLF</sequence>
<evidence type="ECO:0000313" key="12">
    <source>
        <dbReference type="EMBL" id="OAF55190.1"/>
    </source>
</evidence>
<evidence type="ECO:0000256" key="7">
    <source>
        <dbReference type="ARBA" id="ARBA00022946"/>
    </source>
</evidence>
<protein>
    <recommendedName>
        <fullName evidence="9">rRNA methyltransferase 1, mitochondrial</fullName>
    </recommendedName>
</protein>
<keyword evidence="3" id="KW-0698">rRNA processing</keyword>
<evidence type="ECO:0000256" key="2">
    <source>
        <dbReference type="ARBA" id="ARBA00007228"/>
    </source>
</evidence>
<accession>A0A177A0S7</accession>
<name>A0A177A0S7_9PEZI</name>
<evidence type="ECO:0000256" key="10">
    <source>
        <dbReference type="SAM" id="MobiDB-lite"/>
    </source>
</evidence>
<feature type="compositionally biased region" description="Basic and acidic residues" evidence="10">
    <location>
        <begin position="629"/>
        <end position="640"/>
    </location>
</feature>
<gene>
    <name evidence="12" type="ORF">VC83_08468</name>
</gene>
<dbReference type="InterPro" id="IPR047261">
    <property type="entry name" value="MRM1_MeTrfase_dom"/>
</dbReference>